<dbReference type="Proteomes" id="UP000724672">
    <property type="component" value="Unassembled WGS sequence"/>
</dbReference>
<proteinExistence type="predicted"/>
<comment type="caution">
    <text evidence="1">The sequence shown here is derived from an EMBL/GenBank/DDBJ whole genome shotgun (WGS) entry which is preliminary data.</text>
</comment>
<dbReference type="AlphaFoldDB" id="A0A942UX99"/>
<gene>
    <name evidence="1" type="ORF">GOQ27_06230</name>
</gene>
<name>A0A942UX99_9FIRM</name>
<keyword evidence="2" id="KW-1185">Reference proteome</keyword>
<dbReference type="RefSeq" id="WP_203365976.1">
    <property type="nucleotide sequence ID" value="NZ_WSFT01000028.1"/>
</dbReference>
<evidence type="ECO:0000313" key="2">
    <source>
        <dbReference type="Proteomes" id="UP000724672"/>
    </source>
</evidence>
<organism evidence="1 2">
    <name type="scientific">Anaeromonas frigoriresistens</name>
    <dbReference type="NCBI Taxonomy" id="2683708"/>
    <lineage>
        <taxon>Bacteria</taxon>
        <taxon>Bacillati</taxon>
        <taxon>Bacillota</taxon>
        <taxon>Tissierellia</taxon>
        <taxon>Tissierellales</taxon>
        <taxon>Thermohalobacteraceae</taxon>
        <taxon>Anaeromonas</taxon>
    </lineage>
</organism>
<dbReference type="EMBL" id="WSFT01000028">
    <property type="protein sequence ID" value="MBS4538051.1"/>
    <property type="molecule type" value="Genomic_DNA"/>
</dbReference>
<evidence type="ECO:0000313" key="1">
    <source>
        <dbReference type="EMBL" id="MBS4538051.1"/>
    </source>
</evidence>
<sequence>MKNKNDSIGKNGYNYILDTYDKNKFSILENEINATVFPWDMKRDVDYIDTMKFYNK</sequence>
<reference evidence="1" key="1">
    <citation type="submission" date="2019-12" db="EMBL/GenBank/DDBJ databases">
        <title>Clostridiaceae gen. nov. sp. nov., isolated from sediment in Xinjiang, China.</title>
        <authorList>
            <person name="Zhang R."/>
        </authorList>
    </citation>
    <scope>NUCLEOTIDE SEQUENCE</scope>
    <source>
        <strain evidence="1">D2Q-11</strain>
    </source>
</reference>
<accession>A0A942UX99</accession>
<protein>
    <submittedName>
        <fullName evidence="1">Uncharacterized protein</fullName>
    </submittedName>
</protein>